<gene>
    <name evidence="1" type="ORF">MRB53_020630</name>
</gene>
<protein>
    <submittedName>
        <fullName evidence="1">Uncharacterized protein</fullName>
    </submittedName>
</protein>
<accession>A0ACC2L236</accession>
<name>A0ACC2L236_PERAE</name>
<sequence>MEDILFDTLPGKSASGAGLVLKDQYIELSSLLPVDRASLYGLSEHTKSTFRLNHNQTLTLWNSDISSASPDLNLYGSHPFYMDVRSSSPSPPGGELVASGMTHGVLLLNSNGMDVIYEGSRITYRIIGGILDFYFFAGPSPESVMQQYTEVIGRPAPMPYWSFGFHQCRFGYKNVSDLEGVVNGYAKAGIPLEVMWTDSDHMDGSKDFTLDPVNFPADQMKKFIAQLHSNGQKYVIILDPGNK</sequence>
<comment type="caution">
    <text evidence="1">The sequence shown here is derived from an EMBL/GenBank/DDBJ whole genome shotgun (WGS) entry which is preliminary data.</text>
</comment>
<keyword evidence="2" id="KW-1185">Reference proteome</keyword>
<dbReference type="EMBL" id="CM056814">
    <property type="protein sequence ID" value="KAJ8627323.1"/>
    <property type="molecule type" value="Genomic_DNA"/>
</dbReference>
<organism evidence="1 2">
    <name type="scientific">Persea americana</name>
    <name type="common">Avocado</name>
    <dbReference type="NCBI Taxonomy" id="3435"/>
    <lineage>
        <taxon>Eukaryota</taxon>
        <taxon>Viridiplantae</taxon>
        <taxon>Streptophyta</taxon>
        <taxon>Embryophyta</taxon>
        <taxon>Tracheophyta</taxon>
        <taxon>Spermatophyta</taxon>
        <taxon>Magnoliopsida</taxon>
        <taxon>Magnoliidae</taxon>
        <taxon>Laurales</taxon>
        <taxon>Lauraceae</taxon>
        <taxon>Persea</taxon>
    </lineage>
</organism>
<proteinExistence type="predicted"/>
<evidence type="ECO:0000313" key="2">
    <source>
        <dbReference type="Proteomes" id="UP001234297"/>
    </source>
</evidence>
<reference evidence="1 2" key="1">
    <citation type="journal article" date="2022" name="Hortic Res">
        <title>A haplotype resolved chromosomal level avocado genome allows analysis of novel avocado genes.</title>
        <authorList>
            <person name="Nath O."/>
            <person name="Fletcher S.J."/>
            <person name="Hayward A."/>
            <person name="Shaw L.M."/>
            <person name="Masouleh A.K."/>
            <person name="Furtado A."/>
            <person name="Henry R.J."/>
            <person name="Mitter N."/>
        </authorList>
    </citation>
    <scope>NUCLEOTIDE SEQUENCE [LARGE SCALE GENOMIC DNA]</scope>
    <source>
        <strain evidence="2">cv. Hass</strain>
    </source>
</reference>
<evidence type="ECO:0000313" key="1">
    <source>
        <dbReference type="EMBL" id="KAJ8627323.1"/>
    </source>
</evidence>
<dbReference type="Proteomes" id="UP001234297">
    <property type="component" value="Chromosome 6"/>
</dbReference>